<keyword evidence="2" id="KW-1185">Reference proteome</keyword>
<sequence>MVATLCVPTLRLTDARSLALRSRTSSGSHLCCTCHDFRPTRRCLRCRPTLEQEERCLEKCGSPGGLGDKDMVVACSTSVISLPPSTSFRLTPFHLLPFSIREHKLQHNLRSCRIFSTSLRLGPHLLPRPFLFDPFNPQPERLSTPTPMRLRSSALASFPDSCPVPTPPPHSSSSVVLHSRIYPCPWCSIRSSWLYPDFQILFIHVVHQVSYLLYPPAQAADGVWNPWLWWHMSRHICIWTL</sequence>
<dbReference type="AlphaFoldDB" id="A0A369K1E1"/>
<gene>
    <name evidence="1" type="ORF">Hypma_006058</name>
</gene>
<dbReference type="EMBL" id="LUEZ02000036">
    <property type="protein sequence ID" value="RDB26435.1"/>
    <property type="molecule type" value="Genomic_DNA"/>
</dbReference>
<name>A0A369K1E1_HYPMA</name>
<reference evidence="1" key="1">
    <citation type="submission" date="2018-04" db="EMBL/GenBank/DDBJ databases">
        <title>Whole genome sequencing of Hypsizygus marmoreus.</title>
        <authorList>
            <person name="Choi I.-G."/>
            <person name="Min B."/>
            <person name="Kim J.-G."/>
            <person name="Kim S."/>
            <person name="Oh Y.-L."/>
            <person name="Kong W.-S."/>
            <person name="Park H."/>
            <person name="Jeong J."/>
            <person name="Song E.-S."/>
        </authorList>
    </citation>
    <scope>NUCLEOTIDE SEQUENCE [LARGE SCALE GENOMIC DNA]</scope>
    <source>
        <strain evidence="1">51987-8</strain>
    </source>
</reference>
<proteinExistence type="predicted"/>
<protein>
    <submittedName>
        <fullName evidence="1">Uncharacterized protein</fullName>
    </submittedName>
</protein>
<evidence type="ECO:0000313" key="2">
    <source>
        <dbReference type="Proteomes" id="UP000076154"/>
    </source>
</evidence>
<organism evidence="1 2">
    <name type="scientific">Hypsizygus marmoreus</name>
    <name type="common">White beech mushroom</name>
    <name type="synonym">Agaricus marmoreus</name>
    <dbReference type="NCBI Taxonomy" id="39966"/>
    <lineage>
        <taxon>Eukaryota</taxon>
        <taxon>Fungi</taxon>
        <taxon>Dikarya</taxon>
        <taxon>Basidiomycota</taxon>
        <taxon>Agaricomycotina</taxon>
        <taxon>Agaricomycetes</taxon>
        <taxon>Agaricomycetidae</taxon>
        <taxon>Agaricales</taxon>
        <taxon>Tricholomatineae</taxon>
        <taxon>Lyophyllaceae</taxon>
        <taxon>Hypsizygus</taxon>
    </lineage>
</organism>
<dbReference type="InParanoid" id="A0A369K1E1"/>
<evidence type="ECO:0000313" key="1">
    <source>
        <dbReference type="EMBL" id="RDB26435.1"/>
    </source>
</evidence>
<accession>A0A369K1E1</accession>
<dbReference type="Proteomes" id="UP000076154">
    <property type="component" value="Unassembled WGS sequence"/>
</dbReference>
<comment type="caution">
    <text evidence="1">The sequence shown here is derived from an EMBL/GenBank/DDBJ whole genome shotgun (WGS) entry which is preliminary data.</text>
</comment>
<feature type="non-terminal residue" evidence="1">
    <location>
        <position position="241"/>
    </location>
</feature>